<dbReference type="InterPro" id="IPR000210">
    <property type="entry name" value="BTB/POZ_dom"/>
</dbReference>
<dbReference type="PANTHER" id="PTHR22744:SF14">
    <property type="entry name" value="BTB DOMAIN-CONTAINING PROTEIN-RELATED"/>
    <property type="match status" value="1"/>
</dbReference>
<feature type="domain" description="BTB" evidence="2">
    <location>
        <begin position="75"/>
        <end position="139"/>
    </location>
</feature>
<feature type="compositionally biased region" description="Polar residues" evidence="1">
    <location>
        <begin position="637"/>
        <end position="649"/>
    </location>
</feature>
<feature type="compositionally biased region" description="Polar residues" evidence="1">
    <location>
        <begin position="10"/>
        <end position="21"/>
    </location>
</feature>
<feature type="compositionally biased region" description="Polar residues" evidence="1">
    <location>
        <begin position="386"/>
        <end position="396"/>
    </location>
</feature>
<feature type="region of interest" description="Disordered" evidence="1">
    <location>
        <begin position="662"/>
        <end position="697"/>
    </location>
</feature>
<feature type="domain" description="BTB" evidence="2">
    <location>
        <begin position="450"/>
        <end position="524"/>
    </location>
</feature>
<evidence type="ECO:0000259" key="2">
    <source>
        <dbReference type="PROSITE" id="PS50097"/>
    </source>
</evidence>
<feature type="compositionally biased region" description="Polar residues" evidence="1">
    <location>
        <begin position="296"/>
        <end position="320"/>
    </location>
</feature>
<accession>A0A9Q5HWB8</accession>
<sequence length="746" mass="83381">MAHGIEETGSESSYTPISSCNETEDEVRSAGVPDNAAAQATEAGLGDRETTQKEVEEEIDIKSETWKKDDTFFFSLVTFRVEDRLFRVPKDPFENQSEHFRKLFANVPTGTKPVRDIDEPIFLPGIDKDAFRDLLRLLYPPPMTSSFSGPVFLTREQWIKVLDPAQTWGFAGIRALAIQKLELAFLGEIEKLELALKYQIEQWYADVYLALAKRPQPLSIDEGRRLGLELSLKLAGVRERNLAYMKDKFSGAGTPENKLGLFAPFADSSKLFRITEDAISPPSPVPQKDDLKSTPESKPTAQTSSTPSHSDISPGTSSETVKPKHVVLPPVPGPAKPRVIIKLPAKGKEICDDNRLRVASRGRSLLQQLPPHLLVMTHEIEEFGSESSYTRVSPVTDNADEVSSAVVSDNEDSQVAQPGLSDRETTQKEIEEEIDAKSETWKKDDTFFFSLVTFRVEDRLFRVPKDPFENQSEHFRRLFANVPTSTETKPARDIDEPIFLPGVERDAFRDLLRLLYPAPMTSSFAGPIFLSREQWIKVLDLAQTWGFAGIRALAIQKLESADFGEIEKLELALKYQIKQWYAGAYLALAKRPESLSIDEGRRLGLELSLKMAGVRERRLTHIKKKVSNSDVPEDNSEGLTASGRSSNPFGTPRDAVSAFSAFSSDLPKDESKSTAQTPPSSDRFGDRRVVKISPRRKQQGAVSCFSTSFTPDVPALPFKGNRSTGKLDTDYDNARLRQDIKETFDL</sequence>
<evidence type="ECO:0000313" key="3">
    <source>
        <dbReference type="EMBL" id="OCB87074.1"/>
    </source>
</evidence>
<protein>
    <recommendedName>
        <fullName evidence="2">BTB domain-containing protein</fullName>
    </recommendedName>
</protein>
<gene>
    <name evidence="3" type="ORF">A7U60_g5809</name>
</gene>
<dbReference type="SUPFAM" id="SSF54695">
    <property type="entry name" value="POZ domain"/>
    <property type="match status" value="2"/>
</dbReference>
<evidence type="ECO:0000256" key="1">
    <source>
        <dbReference type="SAM" id="MobiDB-lite"/>
    </source>
</evidence>
<dbReference type="CDD" id="cd18186">
    <property type="entry name" value="BTB_POZ_ZBTB_KLHL-like"/>
    <property type="match status" value="2"/>
</dbReference>
<dbReference type="Proteomes" id="UP000757232">
    <property type="component" value="Unassembled WGS sequence"/>
</dbReference>
<dbReference type="EMBL" id="LNZH02000195">
    <property type="protein sequence ID" value="OCB87074.1"/>
    <property type="molecule type" value="Genomic_DNA"/>
</dbReference>
<feature type="region of interest" description="Disordered" evidence="1">
    <location>
        <begin position="277"/>
        <end position="334"/>
    </location>
</feature>
<feature type="region of interest" description="Disordered" evidence="1">
    <location>
        <begin position="623"/>
        <end position="650"/>
    </location>
</feature>
<evidence type="ECO:0000313" key="4">
    <source>
        <dbReference type="Proteomes" id="UP000757232"/>
    </source>
</evidence>
<reference evidence="3" key="1">
    <citation type="submission" date="2016-06" db="EMBL/GenBank/DDBJ databases">
        <title>Draft Genome sequence of the fungus Inonotus baumii.</title>
        <authorList>
            <person name="Zhu H."/>
            <person name="Lin W."/>
        </authorList>
    </citation>
    <scope>NUCLEOTIDE SEQUENCE</scope>
    <source>
        <strain evidence="3">821</strain>
    </source>
</reference>
<proteinExistence type="predicted"/>
<keyword evidence="4" id="KW-1185">Reference proteome</keyword>
<comment type="caution">
    <text evidence="3">The sequence shown here is derived from an EMBL/GenBank/DDBJ whole genome shotgun (WGS) entry which is preliminary data.</text>
</comment>
<dbReference type="InterPro" id="IPR011333">
    <property type="entry name" value="SKP1/BTB/POZ_sf"/>
</dbReference>
<dbReference type="PROSITE" id="PS50097">
    <property type="entry name" value="BTB"/>
    <property type="match status" value="2"/>
</dbReference>
<feature type="region of interest" description="Disordered" evidence="1">
    <location>
        <begin position="1"/>
        <end position="53"/>
    </location>
</feature>
<feature type="region of interest" description="Disordered" evidence="1">
    <location>
        <begin position="386"/>
        <end position="427"/>
    </location>
</feature>
<dbReference type="Gene3D" id="3.30.710.10">
    <property type="entry name" value="Potassium Channel Kv1.1, Chain A"/>
    <property type="match status" value="2"/>
</dbReference>
<name>A0A9Q5HWB8_SANBA</name>
<dbReference type="PANTHER" id="PTHR22744">
    <property type="entry name" value="HELIX LOOP HELIX PROTEIN 21-RELATED"/>
    <property type="match status" value="1"/>
</dbReference>
<dbReference type="OrthoDB" id="2367075at2759"/>
<organism evidence="3 4">
    <name type="scientific">Sanghuangporus baumii</name>
    <name type="common">Phellinus baumii</name>
    <dbReference type="NCBI Taxonomy" id="108892"/>
    <lineage>
        <taxon>Eukaryota</taxon>
        <taxon>Fungi</taxon>
        <taxon>Dikarya</taxon>
        <taxon>Basidiomycota</taxon>
        <taxon>Agaricomycotina</taxon>
        <taxon>Agaricomycetes</taxon>
        <taxon>Hymenochaetales</taxon>
        <taxon>Hymenochaetaceae</taxon>
        <taxon>Sanghuangporus</taxon>
    </lineage>
</organism>
<dbReference type="AlphaFoldDB" id="A0A9Q5HWB8"/>